<keyword evidence="3" id="KW-1185">Reference proteome</keyword>
<sequence length="380" mass="40060">MAAATATTLNIGIVNKTTSSTVYAYVTGTALDNNNALFLLQADGKTPYYPTSPSNTQTPLSKNCSIKLGAPGSTTTVTIPHLAGARIWFCIGEELTFLLNPGPALVEPSVTNNSDPSIKKRWDFAEFTFNSTEIYANITYVDFVSIPIALDLVNTSGVSTHVSGMDQNGLNTTAKDGKGWSSLIVKASDGSNLRALAPNDGIIMNNSLFSGYYDSYVNAVYSKYATDTLKVDTQSSYGVLNGKVSNNVLTVGSETFNKPSTADIFSNSTGPFANPSGSAQRNVIIPRLAAAFNRSTFLVDTQTPAASTSSYYTNAITNHYARIVHAANLDKKGYSWPYDDVAPTGGADQSGAVYGAPKTFTVTVGGNGATASKKKKNGGS</sequence>
<proteinExistence type="predicted"/>
<dbReference type="Pfam" id="PF16483">
    <property type="entry name" value="Glyco_hydro_64"/>
    <property type="match status" value="1"/>
</dbReference>
<feature type="domain" description="GH64" evidence="1">
    <location>
        <begin position="6"/>
        <end position="362"/>
    </location>
</feature>
<evidence type="ECO:0000313" key="3">
    <source>
        <dbReference type="Proteomes" id="UP001492380"/>
    </source>
</evidence>
<protein>
    <recommendedName>
        <fullName evidence="1">GH64 domain-containing protein</fullName>
    </recommendedName>
</protein>
<dbReference type="EMBL" id="JBBWRZ010000009">
    <property type="protein sequence ID" value="KAK8229003.1"/>
    <property type="molecule type" value="Genomic_DNA"/>
</dbReference>
<dbReference type="Gene3D" id="3.30.920.50">
    <property type="entry name" value="Beta-1,3-glucanase, C-terminal domain"/>
    <property type="match status" value="1"/>
</dbReference>
<dbReference type="CDD" id="cd09220">
    <property type="entry name" value="GH64-GluB-like"/>
    <property type="match status" value="1"/>
</dbReference>
<dbReference type="PROSITE" id="PS52006">
    <property type="entry name" value="GH64"/>
    <property type="match status" value="1"/>
</dbReference>
<dbReference type="Gene3D" id="2.60.110.10">
    <property type="entry name" value="Thaumatin"/>
    <property type="match status" value="1"/>
</dbReference>
<dbReference type="InterPro" id="IPR037398">
    <property type="entry name" value="Glyco_hydro_64_fam"/>
</dbReference>
<dbReference type="PANTHER" id="PTHR38165">
    <property type="match status" value="1"/>
</dbReference>
<organism evidence="2 3">
    <name type="scientific">Phyllosticta capitalensis</name>
    <dbReference type="NCBI Taxonomy" id="121624"/>
    <lineage>
        <taxon>Eukaryota</taxon>
        <taxon>Fungi</taxon>
        <taxon>Dikarya</taxon>
        <taxon>Ascomycota</taxon>
        <taxon>Pezizomycotina</taxon>
        <taxon>Dothideomycetes</taxon>
        <taxon>Dothideomycetes incertae sedis</taxon>
        <taxon>Botryosphaeriales</taxon>
        <taxon>Phyllostictaceae</taxon>
        <taxon>Phyllosticta</taxon>
    </lineage>
</organism>
<evidence type="ECO:0000259" key="1">
    <source>
        <dbReference type="PROSITE" id="PS52006"/>
    </source>
</evidence>
<reference evidence="2 3" key="1">
    <citation type="submission" date="2024-04" db="EMBL/GenBank/DDBJ databases">
        <title>Phyllosticta paracitricarpa is synonymous to the EU quarantine fungus P. citricarpa based on phylogenomic analyses.</title>
        <authorList>
            <consortium name="Lawrence Berkeley National Laboratory"/>
            <person name="Van Ingen-Buijs V.A."/>
            <person name="Van Westerhoven A.C."/>
            <person name="Haridas S."/>
            <person name="Skiadas P."/>
            <person name="Martin F."/>
            <person name="Groenewald J.Z."/>
            <person name="Crous P.W."/>
            <person name="Seidl M.F."/>
        </authorList>
    </citation>
    <scope>NUCLEOTIDE SEQUENCE [LARGE SCALE GENOMIC DNA]</scope>
    <source>
        <strain evidence="2 3">CBS 123374</strain>
    </source>
</reference>
<dbReference type="InterPro" id="IPR042517">
    <property type="entry name" value="Glyco_hydro_64_N_2"/>
</dbReference>
<evidence type="ECO:0000313" key="2">
    <source>
        <dbReference type="EMBL" id="KAK8229003.1"/>
    </source>
</evidence>
<accession>A0ABR1YHW3</accession>
<comment type="caution">
    <text evidence="2">The sequence shown here is derived from an EMBL/GenBank/DDBJ whole genome shotgun (WGS) entry which is preliminary data.</text>
</comment>
<name>A0ABR1YHW3_9PEZI</name>
<dbReference type="PANTHER" id="PTHR38165:SF1">
    <property type="entry name" value="GLUCANASE B"/>
    <property type="match status" value="1"/>
</dbReference>
<dbReference type="InterPro" id="IPR037176">
    <property type="entry name" value="Osmotin/thaumatin-like_sf"/>
</dbReference>
<gene>
    <name evidence="2" type="ORF">HDK90DRAFT_504561</name>
</gene>
<dbReference type="Proteomes" id="UP001492380">
    <property type="component" value="Unassembled WGS sequence"/>
</dbReference>
<dbReference type="InterPro" id="IPR032477">
    <property type="entry name" value="Glyco_hydro_64"/>
</dbReference>